<dbReference type="eggNOG" id="COG0474">
    <property type="taxonomic scope" value="Bacteria"/>
</dbReference>
<gene>
    <name evidence="10" type="ORF">Theos_1506</name>
</gene>
<dbReference type="SUPFAM" id="SSF81665">
    <property type="entry name" value="Calcium ATPase, transmembrane domain M"/>
    <property type="match status" value="1"/>
</dbReference>
<reference evidence="10 11" key="1">
    <citation type="journal article" date="2013" name="Genome Announc.">
        <title>Whole Genome Sequencing of Thermus oshimai JL-2 and Thermus thermophilus JL-18, Incomplete Denitrifiers from the United States Great Basin.</title>
        <authorList>
            <person name="Murugapiran S.K."/>
            <person name="Huntemann M."/>
            <person name="Wei C.L."/>
            <person name="Han J."/>
            <person name="Detter J.C."/>
            <person name="Han C.S."/>
            <person name="Erkkila T.H."/>
            <person name="Teshima H."/>
            <person name="Chen A."/>
            <person name="Kyrpides N."/>
            <person name="Mavrommatis K."/>
            <person name="Markowitz V."/>
            <person name="Szeto E."/>
            <person name="Ivanova N."/>
            <person name="Pagani I."/>
            <person name="Lam J."/>
            <person name="McDonald A.I."/>
            <person name="Dodsworth J.A."/>
            <person name="Pati A."/>
            <person name="Goodwin L."/>
            <person name="Peters L."/>
            <person name="Pitluck S."/>
            <person name="Woyke T."/>
            <person name="Hedlund B.P."/>
        </authorList>
    </citation>
    <scope>NUCLEOTIDE SEQUENCE</scope>
    <source>
        <strain evidence="10 11">JL-2</strain>
    </source>
</reference>
<feature type="transmembrane region" description="Helical" evidence="8">
    <location>
        <begin position="614"/>
        <end position="632"/>
    </location>
</feature>
<dbReference type="GO" id="GO:0016020">
    <property type="term" value="C:membrane"/>
    <property type="evidence" value="ECO:0007669"/>
    <property type="project" value="UniProtKB-SubCell"/>
</dbReference>
<dbReference type="InterPro" id="IPR001757">
    <property type="entry name" value="P_typ_ATPase"/>
</dbReference>
<dbReference type="PATRIC" id="fig|751945.3.peg.1488"/>
<dbReference type="EMBL" id="CP003249">
    <property type="protein sequence ID" value="AFV76534.1"/>
    <property type="molecule type" value="Genomic_DNA"/>
</dbReference>
<dbReference type="SUPFAM" id="SSF56784">
    <property type="entry name" value="HAD-like"/>
    <property type="match status" value="1"/>
</dbReference>
<dbReference type="Gene3D" id="2.70.150.10">
    <property type="entry name" value="Calcium-transporting ATPase, cytoplasmic transduction domain A"/>
    <property type="match status" value="1"/>
</dbReference>
<feature type="transmembrane region" description="Helical" evidence="8">
    <location>
        <begin position="220"/>
        <end position="239"/>
    </location>
</feature>
<dbReference type="InterPro" id="IPR004014">
    <property type="entry name" value="ATPase_P-typ_cation-transptr_N"/>
</dbReference>
<dbReference type="PRINTS" id="PR00120">
    <property type="entry name" value="HATPASE"/>
</dbReference>
<feature type="transmembrane region" description="Helical" evidence="8">
    <location>
        <begin position="245"/>
        <end position="271"/>
    </location>
</feature>
<name>K7R6H3_THEOS</name>
<dbReference type="OrthoDB" id="23781at2"/>
<feature type="transmembrane region" description="Helical" evidence="8">
    <location>
        <begin position="777"/>
        <end position="797"/>
    </location>
</feature>
<feature type="transmembrane region" description="Helical" evidence="8">
    <location>
        <begin position="687"/>
        <end position="710"/>
    </location>
</feature>
<dbReference type="Gene3D" id="1.20.1110.10">
    <property type="entry name" value="Calcium-transporting ATPase, transmembrane domain"/>
    <property type="match status" value="1"/>
</dbReference>
<dbReference type="InterPro" id="IPR059000">
    <property type="entry name" value="ATPase_P-type_domA"/>
</dbReference>
<accession>K7R6H3</accession>
<sequence>MRGLTQQEAERRLKAVGPNALPERPPEPLWRKFLRQFQSPLIYILLFALLLEGGLWLWEGGQGVPLEALAILAILLLNALLGVWQEKRSEEALRRLKALAQPLVWVLRDGTFRRLPSALLVPGDVVRLEAGDRIPADGRFLEAHGVLLDESVLTGESVPLEKGAGEEALAGTLLVRGRALLEVTRTGPQSAMGRIAGLLSEMEEEKTPLERRLEAFGRRVARLVLLLAFLLVLLGALAEGFSLKILLFAVALAVAAVPEGLPAILAVALALGVERMARRKAVVRRLSAVEALGSVTLIATDKTGTLTENRMEVQGVHFPEGFPKPPEELVLLAMVLPNDADLDTGAGDPLELGLLRYAAGRVDVKALRQAHPRLSERPFDSAWKYMRVTTPKGSFLKGAPEALIPRLALDGEGQARLLEEAEALAEEGYRLLALAYGEGEREEGLTFLGFVLLLDPPRPEVPEAVRRVREAGVRVVMVTGDHLATALAIARKVGLGVRRVATGAEIPRLSREELLEVDLFARVAPEDKLRIVEAYQEAGHVVAMTGDGVNDAPALKRADVGVAMGQRGSDVSREVADLVLLDDNFATIVAAIEEGRNIFENIQKFLRFLFSTNLSELLVVSLGLVFAALLGLRDPEGHLLLPLTAVQILWINLVTDGLPALALALDRNPGVLLRPPRPKEAPLLDPLSLRFILLTGSLKALVALGLLALLPPFLGLEGARGAVFHYMAIGQLFFAFPARHTHLHPLPNPWLSGAVALGVLLQLGIAFFLPQAFETPLLPPLALGGVVLAALFTWLLAEGVDRVIWRKEAA</sequence>
<keyword evidence="3" id="KW-0547">Nucleotide-binding</keyword>
<dbReference type="InterPro" id="IPR023214">
    <property type="entry name" value="HAD_sf"/>
</dbReference>
<dbReference type="InterPro" id="IPR023299">
    <property type="entry name" value="ATPase_P-typ_cyto_dom_N"/>
</dbReference>
<feature type="transmembrane region" description="Helical" evidence="8">
    <location>
        <begin position="644"/>
        <end position="666"/>
    </location>
</feature>
<evidence type="ECO:0000259" key="9">
    <source>
        <dbReference type="SMART" id="SM00831"/>
    </source>
</evidence>
<dbReference type="SUPFAM" id="SSF81653">
    <property type="entry name" value="Calcium ATPase, transduction domain A"/>
    <property type="match status" value="1"/>
</dbReference>
<evidence type="ECO:0000256" key="5">
    <source>
        <dbReference type="ARBA" id="ARBA00022967"/>
    </source>
</evidence>
<evidence type="ECO:0000256" key="3">
    <source>
        <dbReference type="ARBA" id="ARBA00022741"/>
    </source>
</evidence>
<keyword evidence="6 8" id="KW-1133">Transmembrane helix</keyword>
<evidence type="ECO:0000313" key="10">
    <source>
        <dbReference type="EMBL" id="AFV76534.1"/>
    </source>
</evidence>
<dbReference type="Pfam" id="PF00702">
    <property type="entry name" value="Hydrolase"/>
    <property type="match status" value="1"/>
</dbReference>
<evidence type="ECO:0000256" key="8">
    <source>
        <dbReference type="SAM" id="Phobius"/>
    </source>
</evidence>
<keyword evidence="2 8" id="KW-0812">Transmembrane</keyword>
<dbReference type="GO" id="GO:0016887">
    <property type="term" value="F:ATP hydrolysis activity"/>
    <property type="evidence" value="ECO:0007669"/>
    <property type="project" value="InterPro"/>
</dbReference>
<feature type="transmembrane region" description="Helical" evidence="8">
    <location>
        <begin position="722"/>
        <end position="738"/>
    </location>
</feature>
<dbReference type="Pfam" id="PF00122">
    <property type="entry name" value="E1-E2_ATPase"/>
    <property type="match status" value="1"/>
</dbReference>
<feature type="transmembrane region" description="Helical" evidence="8">
    <location>
        <begin position="64"/>
        <end position="84"/>
    </location>
</feature>
<comment type="subcellular location">
    <subcellularLocation>
        <location evidence="1">Membrane</location>
        <topology evidence="1">Multi-pass membrane protein</topology>
    </subcellularLocation>
</comment>
<dbReference type="PRINTS" id="PR00119">
    <property type="entry name" value="CATATPASE"/>
</dbReference>
<keyword evidence="5" id="KW-1278">Translocase</keyword>
<dbReference type="Pfam" id="PF00689">
    <property type="entry name" value="Cation_ATPase_C"/>
    <property type="match status" value="1"/>
</dbReference>
<dbReference type="SFLD" id="SFLDG00002">
    <property type="entry name" value="C1.7:_P-type_atpase_like"/>
    <property type="match status" value="1"/>
</dbReference>
<evidence type="ECO:0000256" key="6">
    <source>
        <dbReference type="ARBA" id="ARBA00022989"/>
    </source>
</evidence>
<dbReference type="STRING" id="751945.Theos_1506"/>
<protein>
    <submittedName>
        <fullName evidence="10">P-type ATPase, translocating</fullName>
    </submittedName>
</protein>
<dbReference type="SFLD" id="SFLDF00027">
    <property type="entry name" value="p-type_atpase"/>
    <property type="match status" value="1"/>
</dbReference>
<keyword evidence="4" id="KW-0067">ATP-binding</keyword>
<dbReference type="PROSITE" id="PS00154">
    <property type="entry name" value="ATPASE_E1_E2"/>
    <property type="match status" value="1"/>
</dbReference>
<dbReference type="AlphaFoldDB" id="K7R6H3"/>
<keyword evidence="7 8" id="KW-0472">Membrane</keyword>
<dbReference type="InterPro" id="IPR006068">
    <property type="entry name" value="ATPase_P-typ_cation-transptr_C"/>
</dbReference>
<dbReference type="InterPro" id="IPR018303">
    <property type="entry name" value="ATPase_P-typ_P_site"/>
</dbReference>
<dbReference type="Gene3D" id="3.40.1110.10">
    <property type="entry name" value="Calcium-transporting ATPase, cytoplasmic domain N"/>
    <property type="match status" value="1"/>
</dbReference>
<dbReference type="Pfam" id="PF00690">
    <property type="entry name" value="Cation_ATPase_N"/>
    <property type="match status" value="1"/>
</dbReference>
<evidence type="ECO:0000256" key="4">
    <source>
        <dbReference type="ARBA" id="ARBA00022840"/>
    </source>
</evidence>
<dbReference type="InterPro" id="IPR036412">
    <property type="entry name" value="HAD-like_sf"/>
</dbReference>
<evidence type="ECO:0000256" key="2">
    <source>
        <dbReference type="ARBA" id="ARBA00022692"/>
    </source>
</evidence>
<dbReference type="SUPFAM" id="SSF81660">
    <property type="entry name" value="Metal cation-transporting ATPase, ATP-binding domain N"/>
    <property type="match status" value="1"/>
</dbReference>
<proteinExistence type="predicted"/>
<dbReference type="Proteomes" id="UP000000211">
    <property type="component" value="Chromosome"/>
</dbReference>
<dbReference type="PANTHER" id="PTHR42861">
    <property type="entry name" value="CALCIUM-TRANSPORTING ATPASE"/>
    <property type="match status" value="1"/>
</dbReference>
<dbReference type="GO" id="GO:0005524">
    <property type="term" value="F:ATP binding"/>
    <property type="evidence" value="ECO:0007669"/>
    <property type="project" value="UniProtKB-KW"/>
</dbReference>
<evidence type="ECO:0000313" key="11">
    <source>
        <dbReference type="Proteomes" id="UP000000211"/>
    </source>
</evidence>
<dbReference type="SMART" id="SM00831">
    <property type="entry name" value="Cation_ATPase_N"/>
    <property type="match status" value="1"/>
</dbReference>
<dbReference type="NCBIfam" id="TIGR01494">
    <property type="entry name" value="ATPase_P-type"/>
    <property type="match status" value="3"/>
</dbReference>
<organism evidence="10 11">
    <name type="scientific">Thermus oshimai JL-2</name>
    <dbReference type="NCBI Taxonomy" id="751945"/>
    <lineage>
        <taxon>Bacteria</taxon>
        <taxon>Thermotogati</taxon>
        <taxon>Deinococcota</taxon>
        <taxon>Deinococci</taxon>
        <taxon>Thermales</taxon>
        <taxon>Thermaceae</taxon>
        <taxon>Thermus</taxon>
    </lineage>
</organism>
<dbReference type="RefSeq" id="WP_016329715.1">
    <property type="nucleotide sequence ID" value="NC_019386.1"/>
</dbReference>
<dbReference type="Gene3D" id="3.40.50.1000">
    <property type="entry name" value="HAD superfamily/HAD-like"/>
    <property type="match status" value="1"/>
</dbReference>
<feature type="transmembrane region" description="Helical" evidence="8">
    <location>
        <begin position="41"/>
        <end position="58"/>
    </location>
</feature>
<dbReference type="InterPro" id="IPR044492">
    <property type="entry name" value="P_typ_ATPase_HD_dom"/>
</dbReference>
<dbReference type="SFLD" id="SFLDS00003">
    <property type="entry name" value="Haloacid_Dehalogenase"/>
    <property type="match status" value="1"/>
</dbReference>
<evidence type="ECO:0000256" key="7">
    <source>
        <dbReference type="ARBA" id="ARBA00023136"/>
    </source>
</evidence>
<keyword evidence="11" id="KW-1185">Reference proteome</keyword>
<dbReference type="InterPro" id="IPR008250">
    <property type="entry name" value="ATPase_P-typ_transduc_dom_A_sf"/>
</dbReference>
<dbReference type="KEGG" id="tos:Theos_1506"/>
<feature type="transmembrane region" description="Helical" evidence="8">
    <location>
        <begin position="750"/>
        <end position="771"/>
    </location>
</feature>
<feature type="domain" description="Cation-transporting P-type ATPase N-terminal" evidence="9">
    <location>
        <begin position="2"/>
        <end position="57"/>
    </location>
</feature>
<dbReference type="InterPro" id="IPR023298">
    <property type="entry name" value="ATPase_P-typ_TM_dom_sf"/>
</dbReference>
<dbReference type="HOGENOM" id="CLU_002360_3_3_0"/>
<evidence type="ECO:0000256" key="1">
    <source>
        <dbReference type="ARBA" id="ARBA00004141"/>
    </source>
</evidence>